<dbReference type="AlphaFoldDB" id="A0A7Y4HCP3"/>
<keyword evidence="3" id="KW-1185">Reference proteome</keyword>
<feature type="domain" description="NAD-dependent epimerase/dehydratase" evidence="1">
    <location>
        <begin position="4"/>
        <end position="179"/>
    </location>
</feature>
<protein>
    <submittedName>
        <fullName evidence="2">NAD-dependent epimerase/dehydratase family protein</fullName>
    </submittedName>
</protein>
<name>A0A7Y4HCP3_9BRAD</name>
<dbReference type="Pfam" id="PF01370">
    <property type="entry name" value="Epimerase"/>
    <property type="match status" value="1"/>
</dbReference>
<evidence type="ECO:0000259" key="1">
    <source>
        <dbReference type="Pfam" id="PF01370"/>
    </source>
</evidence>
<comment type="caution">
    <text evidence="2">The sequence shown here is derived from an EMBL/GenBank/DDBJ whole genome shotgun (WGS) entry which is preliminary data.</text>
</comment>
<dbReference type="GO" id="GO:0004029">
    <property type="term" value="F:aldehyde dehydrogenase (NAD+) activity"/>
    <property type="evidence" value="ECO:0007669"/>
    <property type="project" value="TreeGrafter"/>
</dbReference>
<proteinExistence type="predicted"/>
<dbReference type="Proteomes" id="UP000528734">
    <property type="component" value="Unassembled WGS sequence"/>
</dbReference>
<dbReference type="RefSeq" id="WP_171713908.1">
    <property type="nucleotide sequence ID" value="NZ_JAAVLW010000018.1"/>
</dbReference>
<dbReference type="PANTHER" id="PTHR48079">
    <property type="entry name" value="PROTEIN YEEZ"/>
    <property type="match status" value="1"/>
</dbReference>
<dbReference type="InterPro" id="IPR036291">
    <property type="entry name" value="NAD(P)-bd_dom_sf"/>
</dbReference>
<gene>
    <name evidence="2" type="ORF">HCN50_32355</name>
</gene>
<dbReference type="EMBL" id="JAAVLW010000018">
    <property type="protein sequence ID" value="NOJ50862.1"/>
    <property type="molecule type" value="Genomic_DNA"/>
</dbReference>
<dbReference type="SUPFAM" id="SSF51735">
    <property type="entry name" value="NAD(P)-binding Rossmann-fold domains"/>
    <property type="match status" value="1"/>
</dbReference>
<accession>A0A7Y4HCP3</accession>
<feature type="non-terminal residue" evidence="2">
    <location>
        <position position="184"/>
    </location>
</feature>
<dbReference type="InterPro" id="IPR051783">
    <property type="entry name" value="NAD(P)-dependent_oxidoreduct"/>
</dbReference>
<organism evidence="2 3">
    <name type="scientific">Bradyrhizobium archetypum</name>
    <dbReference type="NCBI Taxonomy" id="2721160"/>
    <lineage>
        <taxon>Bacteria</taxon>
        <taxon>Pseudomonadati</taxon>
        <taxon>Pseudomonadota</taxon>
        <taxon>Alphaproteobacteria</taxon>
        <taxon>Hyphomicrobiales</taxon>
        <taxon>Nitrobacteraceae</taxon>
        <taxon>Bradyrhizobium</taxon>
    </lineage>
</organism>
<dbReference type="InterPro" id="IPR001509">
    <property type="entry name" value="Epimerase_deHydtase"/>
</dbReference>
<evidence type="ECO:0000313" key="3">
    <source>
        <dbReference type="Proteomes" id="UP000528734"/>
    </source>
</evidence>
<evidence type="ECO:0000313" key="2">
    <source>
        <dbReference type="EMBL" id="NOJ50862.1"/>
    </source>
</evidence>
<sequence>MKIFCTGASGYIGGSVATHLTAAGHQVTGLVRSADKAGAVRAHGIEPLMGTLDDADVLARAAREADVVVNAASADHKGAVVAMLDALAGSGKPFIHTSGSSIVGTRARGERSDNIFDEDTPITPSPARVARVALNEFILGFKEKGCRPVIICPSLIYGVGHGAGRDSVQVPLLIKLAKKRGNAA</sequence>
<dbReference type="GO" id="GO:0005737">
    <property type="term" value="C:cytoplasm"/>
    <property type="evidence" value="ECO:0007669"/>
    <property type="project" value="TreeGrafter"/>
</dbReference>
<dbReference type="Gene3D" id="3.40.50.720">
    <property type="entry name" value="NAD(P)-binding Rossmann-like Domain"/>
    <property type="match status" value="1"/>
</dbReference>
<dbReference type="PANTHER" id="PTHR48079:SF6">
    <property type="entry name" value="NAD(P)-BINDING DOMAIN-CONTAINING PROTEIN-RELATED"/>
    <property type="match status" value="1"/>
</dbReference>
<reference evidence="2 3" key="1">
    <citation type="submission" date="2020-03" db="EMBL/GenBank/DDBJ databases">
        <title>Bradyrhizobium diversity isolated from nodules of Muelleranthus trifoliolatus.</title>
        <authorList>
            <person name="Klepa M."/>
            <person name="Helene L."/>
            <person name="Hungria M."/>
        </authorList>
    </citation>
    <scope>NUCLEOTIDE SEQUENCE [LARGE SCALE GENOMIC DNA]</scope>
    <source>
        <strain evidence="2 3">WSM 1744</strain>
    </source>
</reference>